<feature type="coiled-coil region" evidence="2">
    <location>
        <begin position="42"/>
        <end position="186"/>
    </location>
</feature>
<evidence type="ECO:0000313" key="4">
    <source>
        <dbReference type="EMBL" id="ANE41813.1"/>
    </source>
</evidence>
<dbReference type="SUPFAM" id="SSF54106">
    <property type="entry name" value="LysM domain"/>
    <property type="match status" value="1"/>
</dbReference>
<dbReference type="InterPro" id="IPR018392">
    <property type="entry name" value="LysM"/>
</dbReference>
<dbReference type="AlphaFoldDB" id="A0A172T4P3"/>
<dbReference type="PANTHER" id="PTHR39160">
    <property type="entry name" value="CELL WALL-BINDING PROTEIN YOCH"/>
    <property type="match status" value="1"/>
</dbReference>
<dbReference type="EMBL" id="CP011393">
    <property type="protein sequence ID" value="ANE41813.1"/>
    <property type="molecule type" value="Genomic_DNA"/>
</dbReference>
<dbReference type="Gene3D" id="2.40.40.10">
    <property type="entry name" value="RlpA-like domain"/>
    <property type="match status" value="1"/>
</dbReference>
<dbReference type="Gene3D" id="1.10.287.1490">
    <property type="match status" value="1"/>
</dbReference>
<dbReference type="Pfam" id="PF01476">
    <property type="entry name" value="LysM"/>
    <property type="match status" value="1"/>
</dbReference>
<dbReference type="KEGG" id="fng:JM64_07495"/>
<keyword evidence="1" id="KW-0732">Signal</keyword>
<accession>A0A172T4P3</accession>
<dbReference type="PROSITE" id="PS51782">
    <property type="entry name" value="LYSM"/>
    <property type="match status" value="1"/>
</dbReference>
<evidence type="ECO:0000256" key="2">
    <source>
        <dbReference type="SAM" id="Coils"/>
    </source>
</evidence>
<dbReference type="GO" id="GO:0004553">
    <property type="term" value="F:hydrolase activity, hydrolyzing O-glycosyl compounds"/>
    <property type="evidence" value="ECO:0007669"/>
    <property type="project" value="InterPro"/>
</dbReference>
<dbReference type="CDD" id="cd12797">
    <property type="entry name" value="M23_peptidase"/>
    <property type="match status" value="1"/>
</dbReference>
<dbReference type="Gene3D" id="2.70.70.10">
    <property type="entry name" value="Glucose Permease (Domain IIA)"/>
    <property type="match status" value="1"/>
</dbReference>
<gene>
    <name evidence="4" type="ORF">JM64_07495</name>
</gene>
<dbReference type="Pfam" id="PF06725">
    <property type="entry name" value="3D"/>
    <property type="match status" value="1"/>
</dbReference>
<dbReference type="SUPFAM" id="SSF51261">
    <property type="entry name" value="Duplicated hybrid motif"/>
    <property type="match status" value="1"/>
</dbReference>
<dbReference type="InterPro" id="IPR036779">
    <property type="entry name" value="LysM_dom_sf"/>
</dbReference>
<evidence type="ECO:0000313" key="5">
    <source>
        <dbReference type="Proteomes" id="UP000077096"/>
    </source>
</evidence>
<dbReference type="Gene3D" id="3.10.350.10">
    <property type="entry name" value="LysM domain"/>
    <property type="match status" value="1"/>
</dbReference>
<organism evidence="4 5">
    <name type="scientific">Fervidobacterium pennivorans</name>
    <dbReference type="NCBI Taxonomy" id="93466"/>
    <lineage>
        <taxon>Bacteria</taxon>
        <taxon>Thermotogati</taxon>
        <taxon>Thermotogota</taxon>
        <taxon>Thermotogae</taxon>
        <taxon>Thermotogales</taxon>
        <taxon>Fervidobacteriaceae</taxon>
        <taxon>Fervidobacterium</taxon>
    </lineage>
</organism>
<dbReference type="OrthoDB" id="9798935at2"/>
<protein>
    <submittedName>
        <fullName evidence="4">Peptidase M23</fullName>
    </submittedName>
</protein>
<dbReference type="PANTHER" id="PTHR39160:SF4">
    <property type="entry name" value="RESUSCITATION-PROMOTING FACTOR RPFB"/>
    <property type="match status" value="1"/>
</dbReference>
<dbReference type="SUPFAM" id="SSF50685">
    <property type="entry name" value="Barwin-like endoglucanases"/>
    <property type="match status" value="1"/>
</dbReference>
<dbReference type="InterPro" id="IPR036908">
    <property type="entry name" value="RlpA-like_sf"/>
</dbReference>
<dbReference type="CDD" id="cd14486">
    <property type="entry name" value="3D_domain"/>
    <property type="match status" value="1"/>
</dbReference>
<dbReference type="GO" id="GO:0019867">
    <property type="term" value="C:outer membrane"/>
    <property type="evidence" value="ECO:0007669"/>
    <property type="project" value="InterPro"/>
</dbReference>
<dbReference type="PATRIC" id="fig|93466.3.peg.1584"/>
<evidence type="ECO:0000259" key="3">
    <source>
        <dbReference type="PROSITE" id="PS51782"/>
    </source>
</evidence>
<proteinExistence type="predicted"/>
<dbReference type="InterPro" id="IPR011055">
    <property type="entry name" value="Dup_hybrid_motif"/>
</dbReference>
<reference evidence="4 5" key="1">
    <citation type="submission" date="2014-08" db="EMBL/GenBank/DDBJ databases">
        <title>Fervidobacterium pennivorans DYC genome.</title>
        <authorList>
            <person name="Wushke S."/>
        </authorList>
    </citation>
    <scope>NUCLEOTIDE SEQUENCE [LARGE SCALE GENOMIC DNA]</scope>
    <source>
        <strain evidence="4 5">DYC</strain>
    </source>
</reference>
<evidence type="ECO:0000256" key="1">
    <source>
        <dbReference type="ARBA" id="ARBA00022729"/>
    </source>
</evidence>
<dbReference type="InterPro" id="IPR051933">
    <property type="entry name" value="Resuscitation_pf_RpfB"/>
</dbReference>
<dbReference type="GO" id="GO:0009254">
    <property type="term" value="P:peptidoglycan turnover"/>
    <property type="evidence" value="ECO:0007669"/>
    <property type="project" value="InterPro"/>
</dbReference>
<dbReference type="CDD" id="cd00118">
    <property type="entry name" value="LysM"/>
    <property type="match status" value="1"/>
</dbReference>
<dbReference type="InterPro" id="IPR010611">
    <property type="entry name" value="3D_dom"/>
</dbReference>
<dbReference type="Proteomes" id="UP000077096">
    <property type="component" value="Chromosome"/>
</dbReference>
<keyword evidence="2" id="KW-0175">Coiled coil</keyword>
<name>A0A172T4P3_FERPE</name>
<sequence length="496" mass="55311">MAEYKRRNKITLDTRKSTSIFLFLPLLLLLFLTHSCMPLGNYLELSLQVKNIEERVEKLEKSGISPNISDSQIQQTQQLQTQLSQVKNSVVRLEKSVTELQAKVTSIEGVQEVLEKLSKRVEKVESSNASNANSINDLSKKIATVEKNNSTIQGKIASFENQLKQIENLQKSVDSLAAQVRNIQQNMPQKISQSDIEFLRQLQQQINEIKTAIQNIDPATLLKLNTGYIYYIVKAGDTLSSIASAYKVDLNTLTSINNLKDPSKLSVGQLIKIPVDDPKNYVRVPVKIQPTDILSYHGQERNGGKTIGMDIYAKGKDIYPILPGKVLSVSDNTVTIDHGNMILAVYGGINTSLKPGSFVTIDKPIGQCIDVFHFELYIEGEPRDPLRLFTEYKGVFTVTFYSEWDDGKVPTHPTFRIARNGRVPQQFLTIAVDPSVIPLGSLVYIPTLANVVFIAEDTGSAIKGNRIDVYVSDVRLALNNGITPHPVYIIRPDLNN</sequence>
<dbReference type="SMART" id="SM00257">
    <property type="entry name" value="LysM"/>
    <property type="match status" value="1"/>
</dbReference>
<feature type="domain" description="LysM" evidence="3">
    <location>
        <begin position="229"/>
        <end position="273"/>
    </location>
</feature>